<dbReference type="InterPro" id="IPR008380">
    <property type="entry name" value="HAD-SF_hydro_IG_5-nucl"/>
</dbReference>
<keyword evidence="3" id="KW-0378">Hydrolase</keyword>
<feature type="region of interest" description="Disordered" evidence="7">
    <location>
        <begin position="483"/>
        <end position="531"/>
    </location>
</feature>
<comment type="similarity">
    <text evidence="1">Belongs to the 5'(3')-deoxyribonucleotidase family.</text>
</comment>
<evidence type="ECO:0000256" key="1">
    <source>
        <dbReference type="ARBA" id="ARBA00009589"/>
    </source>
</evidence>
<evidence type="ECO:0000256" key="3">
    <source>
        <dbReference type="ARBA" id="ARBA00022801"/>
    </source>
</evidence>
<organism evidence="8">
    <name type="scientific">Darwinula stevensoni</name>
    <dbReference type="NCBI Taxonomy" id="69355"/>
    <lineage>
        <taxon>Eukaryota</taxon>
        <taxon>Metazoa</taxon>
        <taxon>Ecdysozoa</taxon>
        <taxon>Arthropoda</taxon>
        <taxon>Crustacea</taxon>
        <taxon>Oligostraca</taxon>
        <taxon>Ostracoda</taxon>
        <taxon>Podocopa</taxon>
        <taxon>Podocopida</taxon>
        <taxon>Darwinulocopina</taxon>
        <taxon>Darwinuloidea</taxon>
        <taxon>Darwinulidae</taxon>
        <taxon>Darwinula</taxon>
    </lineage>
</organism>
<dbReference type="Pfam" id="PF05761">
    <property type="entry name" value="5_nucleotid"/>
    <property type="match status" value="2"/>
</dbReference>
<feature type="compositionally biased region" description="Basic and acidic residues" evidence="7">
    <location>
        <begin position="484"/>
        <end position="497"/>
    </location>
</feature>
<dbReference type="AlphaFoldDB" id="A0A7R8X8F3"/>
<accession>A0A7R8X8F3</accession>
<evidence type="ECO:0000256" key="4">
    <source>
        <dbReference type="ARBA" id="ARBA00022842"/>
    </source>
</evidence>
<feature type="compositionally biased region" description="Basic and acidic residues" evidence="7">
    <location>
        <begin position="1"/>
        <end position="20"/>
    </location>
</feature>
<dbReference type="PIRSF" id="PIRSF017434">
    <property type="entry name" value="Purine_5'-nucleotidase"/>
    <property type="match status" value="1"/>
</dbReference>
<reference evidence="8" key="1">
    <citation type="submission" date="2020-11" db="EMBL/GenBank/DDBJ databases">
        <authorList>
            <person name="Tran Van P."/>
        </authorList>
    </citation>
    <scope>NUCLEOTIDE SEQUENCE</scope>
</reference>
<dbReference type="GO" id="GO:0046037">
    <property type="term" value="P:GMP metabolic process"/>
    <property type="evidence" value="ECO:0007669"/>
    <property type="project" value="UniProtKB-ARBA"/>
</dbReference>
<comment type="cofactor">
    <cofactor evidence="6">
        <name>Mg(2+)</name>
        <dbReference type="ChEBI" id="CHEBI:18420"/>
    </cofactor>
    <text evidence="6">Binds 1 Mg(2+) ion per subunit.</text>
</comment>
<dbReference type="Proteomes" id="UP000677054">
    <property type="component" value="Unassembled WGS sequence"/>
</dbReference>
<keyword evidence="4 6" id="KW-0460">Magnesium</keyword>
<protein>
    <recommendedName>
        <fullName evidence="10">Cytosolic purine 5'-nucleotidase</fullName>
    </recommendedName>
</protein>
<dbReference type="EMBL" id="CAJPEV010000718">
    <property type="protein sequence ID" value="CAG0887873.1"/>
    <property type="molecule type" value="Genomic_DNA"/>
</dbReference>
<dbReference type="CDD" id="cd07522">
    <property type="entry name" value="HAD_cN-II"/>
    <property type="match status" value="1"/>
</dbReference>
<evidence type="ECO:0000256" key="6">
    <source>
        <dbReference type="PIRSR" id="PIRSR017434-2"/>
    </source>
</evidence>
<feature type="active site" description="Proton donor" evidence="5">
    <location>
        <position position="59"/>
    </location>
</feature>
<dbReference type="GO" id="GO:0008253">
    <property type="term" value="F:5'-nucleotidase activity"/>
    <property type="evidence" value="ECO:0007669"/>
    <property type="project" value="TreeGrafter"/>
</dbReference>
<dbReference type="EMBL" id="LR900235">
    <property type="protein sequence ID" value="CAD7244813.1"/>
    <property type="molecule type" value="Genomic_DNA"/>
</dbReference>
<sequence length="531" mass="61162">MSPIMMHREESEVNHVDESTSLHNSPSVPLQYKREMSHRVFVNRSLHLEKIKFFGFDMDYTLASYRSPQYETMGFDLIRERLISIGYPEDLQNYVYDPSFPIRPEVYSLYPNKFIQLDESRVYILNTLFNLPETYMLACIIEYFSQGTTNDQRTAKGVRLGNCFMSYKSIFQDVRNAVDWVHLKGSLKQKTLENLEEYVLRDDRLPILLSRMRENGAKLFLLTNSDYFYTSKILEYLLPEKDGKDWKAYFDYTVVNASKPLFFEDGTILRQVNPTTGALKLGMHTGPLEEGCVYSGGSCDVFSDLIGAKGRDVLYIGDHIYGDILKSKKIRGWRTFLMVPELVQELTVWTEKCSLYQKLQHLDIILADLYRDLDSSTRGKPGEVGRVQRAIRSVAHEMDLSYGILGSLFRAGSQLTFFASQVSRYADLYAPTFLNLIYYPFSYMFRAAPMFMPHESTVAHEQQPPDTPILSRSRRDSLILSLMENDKNDPESGKLERSSSVQIPSLPKMDTMLHDDEDPDEDEASPKSSSD</sequence>
<feature type="binding site" evidence="6">
    <location>
        <position position="59"/>
    </location>
    <ligand>
        <name>GMP</name>
        <dbReference type="ChEBI" id="CHEBI:58115"/>
    </ligand>
</feature>
<evidence type="ECO:0008006" key="10">
    <source>
        <dbReference type="Google" id="ProtNLM"/>
    </source>
</evidence>
<keyword evidence="9" id="KW-1185">Reference proteome</keyword>
<feature type="binding site" evidence="6">
    <location>
        <position position="57"/>
    </location>
    <ligand>
        <name>Mg(2+)</name>
        <dbReference type="ChEBI" id="CHEBI:18420"/>
    </ligand>
</feature>
<proteinExistence type="inferred from homology"/>
<dbReference type="SUPFAM" id="SSF56784">
    <property type="entry name" value="HAD-like"/>
    <property type="match status" value="1"/>
</dbReference>
<dbReference type="GO" id="GO:0046872">
    <property type="term" value="F:metal ion binding"/>
    <property type="evidence" value="ECO:0007669"/>
    <property type="project" value="UniProtKB-KW"/>
</dbReference>
<feature type="active site" description="Nucleophile" evidence="5">
    <location>
        <position position="57"/>
    </location>
</feature>
<evidence type="ECO:0000256" key="5">
    <source>
        <dbReference type="PIRSR" id="PIRSR017434-1"/>
    </source>
</evidence>
<feature type="binding site" evidence="6">
    <location>
        <position position="318"/>
    </location>
    <ligand>
        <name>Mg(2+)</name>
        <dbReference type="ChEBI" id="CHEBI:18420"/>
    </ligand>
</feature>
<dbReference type="InterPro" id="IPR036412">
    <property type="entry name" value="HAD-like_sf"/>
</dbReference>
<evidence type="ECO:0000256" key="2">
    <source>
        <dbReference type="ARBA" id="ARBA00022723"/>
    </source>
</evidence>
<dbReference type="InterPro" id="IPR016695">
    <property type="entry name" value="Pur_nucleotidase"/>
</dbReference>
<evidence type="ECO:0000256" key="7">
    <source>
        <dbReference type="SAM" id="MobiDB-lite"/>
    </source>
</evidence>
<dbReference type="PANTHER" id="PTHR12103">
    <property type="entry name" value="5'-NUCLEOTIDASE DOMAIN-CONTAINING"/>
    <property type="match status" value="1"/>
</dbReference>
<dbReference type="InterPro" id="IPR023214">
    <property type="entry name" value="HAD_sf"/>
</dbReference>
<dbReference type="PANTHER" id="PTHR12103:SF15">
    <property type="entry name" value="CYTOSOLIC PURINE 5'-NUCLEOTIDASE"/>
    <property type="match status" value="1"/>
</dbReference>
<gene>
    <name evidence="8" type="ORF">DSTB1V02_LOCUS4700</name>
</gene>
<evidence type="ECO:0000313" key="8">
    <source>
        <dbReference type="EMBL" id="CAD7244813.1"/>
    </source>
</evidence>
<dbReference type="OrthoDB" id="10252832at2759"/>
<dbReference type="FunFam" id="3.40.50.1000:FF:000021">
    <property type="entry name" value="NT5C2 isoform 1"/>
    <property type="match status" value="1"/>
</dbReference>
<evidence type="ECO:0000313" key="9">
    <source>
        <dbReference type="Proteomes" id="UP000677054"/>
    </source>
</evidence>
<dbReference type="NCBIfam" id="TIGR02244">
    <property type="entry name" value="HAD-IG-Ncltidse"/>
    <property type="match status" value="1"/>
</dbReference>
<dbReference type="Gene3D" id="3.40.50.1000">
    <property type="entry name" value="HAD superfamily/HAD-like"/>
    <property type="match status" value="2"/>
</dbReference>
<feature type="region of interest" description="Disordered" evidence="7">
    <location>
        <begin position="1"/>
        <end position="27"/>
    </location>
</feature>
<name>A0A7R8X8F3_9CRUS</name>
<keyword evidence="2 6" id="KW-0479">Metal-binding</keyword>